<protein>
    <submittedName>
        <fullName evidence="1">Uncharacterized protein</fullName>
    </submittedName>
</protein>
<accession>A0A2M8KS75</accession>
<name>A0A2M8KS75_9BACT</name>
<organism evidence="1 2">
    <name type="scientific">Candidatus Roizmanbacteria bacterium CG10_big_fil_rev_8_21_14_0_10_39_6</name>
    <dbReference type="NCBI Taxonomy" id="1974853"/>
    <lineage>
        <taxon>Bacteria</taxon>
        <taxon>Candidatus Roizmaniibacteriota</taxon>
    </lineage>
</organism>
<dbReference type="EMBL" id="PFED01000128">
    <property type="protein sequence ID" value="PJE62788.1"/>
    <property type="molecule type" value="Genomic_DNA"/>
</dbReference>
<gene>
    <name evidence="1" type="ORF">COU88_03140</name>
</gene>
<sequence>MARSGHCAPVLQMRGRSGQYGKRLKLKHGPPVAENYLKRRNKMGFYVYILGAKDSEMDAIESVLKAEGLPYGYALNGKGQRVFPAEAYKFSSQSKGTINDAEEFFYIECAPVGFKADADHHNKGDRGFGLPAHQAVAASSLGQVCEHLGIEMTQEQRVVAAADHNLRAAYEGRVPGVSAEEVLALRGKELAARYSTDIEGFAAGVYAAAELLKNAPKILVGGEEVADVRECGVQSFMIDASLLSGIPAIGRTDARQPEKVFLSAPGQVVEHAKEIEGPTWALVDPAREFATGIQ</sequence>
<comment type="caution">
    <text evidence="1">The sequence shown here is derived from an EMBL/GenBank/DDBJ whole genome shotgun (WGS) entry which is preliminary data.</text>
</comment>
<dbReference type="Proteomes" id="UP000229554">
    <property type="component" value="Unassembled WGS sequence"/>
</dbReference>
<reference evidence="2" key="1">
    <citation type="submission" date="2017-09" db="EMBL/GenBank/DDBJ databases">
        <title>Depth-based differentiation of microbial function through sediment-hosted aquifers and enrichment of novel symbionts in the deep terrestrial subsurface.</title>
        <authorList>
            <person name="Probst A.J."/>
            <person name="Ladd B."/>
            <person name="Jarett J.K."/>
            <person name="Geller-Mcgrath D.E."/>
            <person name="Sieber C.M.K."/>
            <person name="Emerson J.B."/>
            <person name="Anantharaman K."/>
            <person name="Thomas B.C."/>
            <person name="Malmstrom R."/>
            <person name="Stieglmeier M."/>
            <person name="Klingl A."/>
            <person name="Woyke T."/>
            <person name="Ryan C.M."/>
            <person name="Banfield J.F."/>
        </authorList>
    </citation>
    <scope>NUCLEOTIDE SEQUENCE [LARGE SCALE GENOMIC DNA]</scope>
</reference>
<dbReference type="AlphaFoldDB" id="A0A2M8KS75"/>
<evidence type="ECO:0000313" key="1">
    <source>
        <dbReference type="EMBL" id="PJE62788.1"/>
    </source>
</evidence>
<proteinExistence type="predicted"/>
<evidence type="ECO:0000313" key="2">
    <source>
        <dbReference type="Proteomes" id="UP000229554"/>
    </source>
</evidence>